<feature type="transmembrane region" description="Helical" evidence="5">
    <location>
        <begin position="55"/>
        <end position="73"/>
    </location>
</feature>
<evidence type="ECO:0000256" key="5">
    <source>
        <dbReference type="SAM" id="Phobius"/>
    </source>
</evidence>
<dbReference type="AlphaFoldDB" id="A0A1Y1L4G1"/>
<evidence type="ECO:0000256" key="2">
    <source>
        <dbReference type="ARBA" id="ARBA00022692"/>
    </source>
</evidence>
<dbReference type="Gene3D" id="1.10.1450.10">
    <property type="entry name" value="Tetraspanin"/>
    <property type="match status" value="1"/>
</dbReference>
<organism evidence="6">
    <name type="scientific">Photinus pyralis</name>
    <name type="common">Common eastern firefly</name>
    <name type="synonym">Lampyris pyralis</name>
    <dbReference type="NCBI Taxonomy" id="7054"/>
    <lineage>
        <taxon>Eukaryota</taxon>
        <taxon>Metazoa</taxon>
        <taxon>Ecdysozoa</taxon>
        <taxon>Arthropoda</taxon>
        <taxon>Hexapoda</taxon>
        <taxon>Insecta</taxon>
        <taxon>Pterygota</taxon>
        <taxon>Neoptera</taxon>
        <taxon>Endopterygota</taxon>
        <taxon>Coleoptera</taxon>
        <taxon>Polyphaga</taxon>
        <taxon>Elateriformia</taxon>
        <taxon>Elateroidea</taxon>
        <taxon>Lampyridae</taxon>
        <taxon>Lampyrinae</taxon>
        <taxon>Photinus</taxon>
    </lineage>
</organism>
<dbReference type="CDD" id="cd03127">
    <property type="entry name" value="tetraspanin_LEL"/>
    <property type="match status" value="1"/>
</dbReference>
<feature type="transmembrane region" description="Helical" evidence="5">
    <location>
        <begin position="198"/>
        <end position="219"/>
    </location>
</feature>
<evidence type="ECO:0000256" key="4">
    <source>
        <dbReference type="ARBA" id="ARBA00023136"/>
    </source>
</evidence>
<name>A0A1Y1L4G1_PHOPY</name>
<evidence type="ECO:0000313" key="7">
    <source>
        <dbReference type="EMBL" id="KAB0794365.1"/>
    </source>
</evidence>
<evidence type="ECO:0008006" key="9">
    <source>
        <dbReference type="Google" id="ProtNLM"/>
    </source>
</evidence>
<keyword evidence="2 5" id="KW-0812">Transmembrane</keyword>
<reference evidence="6" key="1">
    <citation type="journal article" date="2016" name="Sci. Rep.">
        <title>Molecular characterization of firefly nuptial gifts: a multi-omics approach sheds light on postcopulatory sexual selection.</title>
        <authorList>
            <person name="Al-Wathiqui N."/>
            <person name="Fallon T.R."/>
            <person name="South A."/>
            <person name="Weng J.K."/>
            <person name="Lewis S.M."/>
        </authorList>
    </citation>
    <scope>NUCLEOTIDE SEQUENCE</scope>
</reference>
<dbReference type="EMBL" id="GEZM01065070">
    <property type="protein sequence ID" value="JAV68572.1"/>
    <property type="molecule type" value="Transcribed_RNA"/>
</dbReference>
<evidence type="ECO:0000313" key="6">
    <source>
        <dbReference type="EMBL" id="JAV68572.1"/>
    </source>
</evidence>
<reference evidence="7" key="3">
    <citation type="submission" date="2019-08" db="EMBL/GenBank/DDBJ databases">
        <authorList>
            <consortium name="Photinus pyralis genome working group"/>
            <person name="Fallon T.R."/>
            <person name="Sander Lower S.E."/>
            <person name="Weng J.-K."/>
        </authorList>
    </citation>
    <scope>NUCLEOTIDE SEQUENCE</scope>
    <source>
        <strain evidence="7">1611_PpyrPB1</strain>
        <tissue evidence="7">Whole body</tissue>
    </source>
</reference>
<dbReference type="OrthoDB" id="6239677at2759"/>
<dbReference type="EMBL" id="VVIM01000008">
    <property type="protein sequence ID" value="KAB0794365.1"/>
    <property type="molecule type" value="Genomic_DNA"/>
</dbReference>
<protein>
    <recommendedName>
        <fullName evidence="9">Tetraspanin</fullName>
    </recommendedName>
</protein>
<comment type="subcellular location">
    <subcellularLocation>
        <location evidence="1">Membrane</location>
        <topology evidence="1">Multi-pass membrane protein</topology>
    </subcellularLocation>
</comment>
<dbReference type="InterPro" id="IPR008952">
    <property type="entry name" value="Tetraspanin_EC2_sf"/>
</dbReference>
<proteinExistence type="predicted"/>
<dbReference type="SUPFAM" id="SSF48652">
    <property type="entry name" value="Tetraspanin"/>
    <property type="match status" value="1"/>
</dbReference>
<evidence type="ECO:0000256" key="1">
    <source>
        <dbReference type="ARBA" id="ARBA00004141"/>
    </source>
</evidence>
<evidence type="ECO:0000256" key="3">
    <source>
        <dbReference type="ARBA" id="ARBA00022989"/>
    </source>
</evidence>
<evidence type="ECO:0000313" key="8">
    <source>
        <dbReference type="Proteomes" id="UP000327044"/>
    </source>
</evidence>
<dbReference type="Proteomes" id="UP000327044">
    <property type="component" value="Unassembled WGS sequence"/>
</dbReference>
<gene>
    <name evidence="7" type="ORF">PPYR_11204</name>
</gene>
<accession>A0A1Y1L4G1</accession>
<feature type="transmembrane region" description="Helical" evidence="5">
    <location>
        <begin position="85"/>
        <end position="107"/>
    </location>
</feature>
<dbReference type="PROSITE" id="PS51257">
    <property type="entry name" value="PROKAR_LIPOPROTEIN"/>
    <property type="match status" value="1"/>
</dbReference>
<keyword evidence="4 5" id="KW-0472">Membrane</keyword>
<dbReference type="GO" id="GO:0016020">
    <property type="term" value="C:membrane"/>
    <property type="evidence" value="ECO:0007669"/>
    <property type="project" value="UniProtKB-SubCell"/>
</dbReference>
<reference evidence="7 8" key="2">
    <citation type="journal article" date="2018" name="Elife">
        <title>Firefly genomes illuminate parallel origins of bioluminescence in beetles.</title>
        <authorList>
            <person name="Fallon T.R."/>
            <person name="Lower S.E."/>
            <person name="Chang C.H."/>
            <person name="Bessho-Uehara M."/>
            <person name="Martin G.J."/>
            <person name="Bewick A.J."/>
            <person name="Behringer M."/>
            <person name="Debat H.J."/>
            <person name="Wong I."/>
            <person name="Day J.C."/>
            <person name="Suvorov A."/>
            <person name="Silva C.J."/>
            <person name="Stanger-Hall K.F."/>
            <person name="Hall D.W."/>
            <person name="Schmitz R.J."/>
            <person name="Nelson D.R."/>
            <person name="Lewis S.M."/>
            <person name="Shigenobu S."/>
            <person name="Bybee S.M."/>
            <person name="Larracuente A.M."/>
            <person name="Oba Y."/>
            <person name="Weng J.K."/>
        </authorList>
    </citation>
    <scope>NUCLEOTIDE SEQUENCE [LARGE SCALE GENOMIC DNA]</scope>
    <source>
        <strain evidence="7">1611_PpyrPB1</strain>
        <tissue evidence="7">Whole body</tissue>
    </source>
</reference>
<keyword evidence="3 5" id="KW-1133">Transmembrane helix</keyword>
<dbReference type="InterPro" id="IPR018499">
    <property type="entry name" value="Tetraspanin/Peripherin"/>
</dbReference>
<dbReference type="InParanoid" id="A0A1Y1L4G1"/>
<keyword evidence="8" id="KW-1185">Reference proteome</keyword>
<sequence length="246" mass="27561">MAVSKQCKSVLCFFYVGLLFTSGILMFGGCIYLSYKLFSFTHTFKFAPAECVGPFVLLTLLAITHCVISRFGYNGATKDNLKHILWFQMGLAGHMICEIAIGIWSIILNRKAAVTSTVMITDSFNSFISDNYHKSSWESLQQELQCCGIDHPNDYKILNPSSGFIPTACCETDPCTRLFQHGCKDLTIQSVKKLLLDITFISFGSALFMMLGIVCFCYLRKAIKQQTKAEISEKRRAPGEASRMTK</sequence>
<dbReference type="Pfam" id="PF00335">
    <property type="entry name" value="Tetraspanin"/>
    <property type="match status" value="1"/>
</dbReference>
<feature type="transmembrane region" description="Helical" evidence="5">
    <location>
        <begin position="12"/>
        <end position="35"/>
    </location>
</feature>